<dbReference type="RefSeq" id="WP_071655749.1">
    <property type="nucleotide sequence ID" value="NZ_MLCF01000025.1"/>
</dbReference>
<dbReference type="InterPro" id="IPR017853">
    <property type="entry name" value="GH"/>
</dbReference>
<accession>A0A1J7C9Z3</accession>
<reference evidence="4 5" key="1">
    <citation type="submission" date="2016-10" db="EMBL/GenBank/DDBJ databases">
        <title>Genome sequence of Streptomyces gilvigriseus MUSC 26.</title>
        <authorList>
            <person name="Lee L.-H."/>
            <person name="Ser H.-L."/>
        </authorList>
    </citation>
    <scope>NUCLEOTIDE SEQUENCE [LARGE SCALE GENOMIC DNA]</scope>
    <source>
        <strain evidence="4 5">MUSC 26</strain>
    </source>
</reference>
<dbReference type="PROSITE" id="PS51904">
    <property type="entry name" value="GLYCOSYL_HYDROL_F25_2"/>
    <property type="match status" value="1"/>
</dbReference>
<evidence type="ECO:0000256" key="2">
    <source>
        <dbReference type="ARBA" id="ARBA00022801"/>
    </source>
</evidence>
<proteinExistence type="inferred from homology"/>
<evidence type="ECO:0000256" key="1">
    <source>
        <dbReference type="ARBA" id="ARBA00010646"/>
    </source>
</evidence>
<sequence length="187" mass="21331">MIKGVDVSAYQPTEFTTDGMSFALVKATEGRTWTNSRQSEQAAHARARGLVVGFYHLLWPGDIAAQARYFVTECDSIEGDLLACDWENTNEGTHASHHEKDAFLKEVKRLRPHHRVLLYCNRDFWLNIDTTGYKADGLWIADYDAEPGHPRIKASWLIHQYTDRPLDTDVARFDDRAAMSGWAKSEE</sequence>
<dbReference type="Proteomes" id="UP000243342">
    <property type="component" value="Unassembled WGS sequence"/>
</dbReference>
<dbReference type="GO" id="GO:0016998">
    <property type="term" value="P:cell wall macromolecule catabolic process"/>
    <property type="evidence" value="ECO:0007669"/>
    <property type="project" value="InterPro"/>
</dbReference>
<name>A0A1J7C9Z3_9ACTN</name>
<dbReference type="SUPFAM" id="SSF51445">
    <property type="entry name" value="(Trans)glycosidases"/>
    <property type="match status" value="1"/>
</dbReference>
<dbReference type="OrthoDB" id="287365at2"/>
<keyword evidence="5" id="KW-1185">Reference proteome</keyword>
<dbReference type="EMBL" id="MLCF01000025">
    <property type="protein sequence ID" value="OIV38340.1"/>
    <property type="molecule type" value="Genomic_DNA"/>
</dbReference>
<dbReference type="InterPro" id="IPR002053">
    <property type="entry name" value="Glyco_hydro_25"/>
</dbReference>
<evidence type="ECO:0000313" key="4">
    <source>
        <dbReference type="EMBL" id="OIV38340.1"/>
    </source>
</evidence>
<gene>
    <name evidence="4" type="ORF">BIV57_06240</name>
</gene>
<dbReference type="STRING" id="1428644.BIV57_06240"/>
<dbReference type="PANTHER" id="PTHR34135">
    <property type="entry name" value="LYSOZYME"/>
    <property type="match status" value="1"/>
</dbReference>
<organism evidence="4 5">
    <name type="scientific">Mangrovactinospora gilvigrisea</name>
    <dbReference type="NCBI Taxonomy" id="1428644"/>
    <lineage>
        <taxon>Bacteria</taxon>
        <taxon>Bacillati</taxon>
        <taxon>Actinomycetota</taxon>
        <taxon>Actinomycetes</taxon>
        <taxon>Kitasatosporales</taxon>
        <taxon>Streptomycetaceae</taxon>
        <taxon>Mangrovactinospora</taxon>
    </lineage>
</organism>
<keyword evidence="3" id="KW-0326">Glycosidase</keyword>
<evidence type="ECO:0000313" key="5">
    <source>
        <dbReference type="Proteomes" id="UP000243342"/>
    </source>
</evidence>
<dbReference type="GO" id="GO:0009253">
    <property type="term" value="P:peptidoglycan catabolic process"/>
    <property type="evidence" value="ECO:0007669"/>
    <property type="project" value="InterPro"/>
</dbReference>
<dbReference type="InterPro" id="IPR018077">
    <property type="entry name" value="Glyco_hydro_fam25_subgr"/>
</dbReference>
<dbReference type="PANTHER" id="PTHR34135:SF2">
    <property type="entry name" value="LYSOZYME"/>
    <property type="match status" value="1"/>
</dbReference>
<dbReference type="SMART" id="SM00641">
    <property type="entry name" value="Glyco_25"/>
    <property type="match status" value="1"/>
</dbReference>
<evidence type="ECO:0000256" key="3">
    <source>
        <dbReference type="ARBA" id="ARBA00023295"/>
    </source>
</evidence>
<dbReference type="CDD" id="cd00599">
    <property type="entry name" value="GH25_muramidase"/>
    <property type="match status" value="1"/>
</dbReference>
<comment type="caution">
    <text evidence="4">The sequence shown here is derived from an EMBL/GenBank/DDBJ whole genome shotgun (WGS) entry which is preliminary data.</text>
</comment>
<comment type="similarity">
    <text evidence="1">Belongs to the glycosyl hydrolase 25 family.</text>
</comment>
<dbReference type="GO" id="GO:0016052">
    <property type="term" value="P:carbohydrate catabolic process"/>
    <property type="evidence" value="ECO:0007669"/>
    <property type="project" value="TreeGrafter"/>
</dbReference>
<keyword evidence="2" id="KW-0378">Hydrolase</keyword>
<dbReference type="AlphaFoldDB" id="A0A1J7C9Z3"/>
<dbReference type="GO" id="GO:0003796">
    <property type="term" value="F:lysozyme activity"/>
    <property type="evidence" value="ECO:0007669"/>
    <property type="project" value="InterPro"/>
</dbReference>
<dbReference type="Gene3D" id="3.20.20.80">
    <property type="entry name" value="Glycosidases"/>
    <property type="match status" value="1"/>
</dbReference>
<protein>
    <submittedName>
        <fullName evidence="4">Muramidase</fullName>
    </submittedName>
</protein>
<dbReference type="Pfam" id="PF01183">
    <property type="entry name" value="Glyco_hydro_25"/>
    <property type="match status" value="1"/>
</dbReference>